<dbReference type="Gene3D" id="3.40.50.140">
    <property type="match status" value="1"/>
</dbReference>
<dbReference type="InterPro" id="IPR006171">
    <property type="entry name" value="TOPRIM_dom"/>
</dbReference>
<evidence type="ECO:0000313" key="3">
    <source>
        <dbReference type="Proteomes" id="UP000095649"/>
    </source>
</evidence>
<sequence>MKYLVIAEKPSVSKSIAKVIGAYRQEDGYLEGGDCVVSWCLGHLAEYAAPEHYDERYENWRFEDLPILPVEWKLLIHNTKKPQFNVLRKLLRSKKFDYVVNACDAG</sequence>
<dbReference type="SUPFAM" id="SSF56712">
    <property type="entry name" value="Prokaryotic type I DNA topoisomerase"/>
    <property type="match status" value="1"/>
</dbReference>
<name>A0A173VE04_9FIRM</name>
<gene>
    <name evidence="2" type="primary">topB_6</name>
    <name evidence="2" type="ORF">ERS852582_02755</name>
</gene>
<protein>
    <submittedName>
        <fullName evidence="2">DNA topoisomerase 3</fullName>
        <ecNumber evidence="2">5.99.1.2</ecNumber>
    </submittedName>
</protein>
<dbReference type="AlphaFoldDB" id="A0A173VE04"/>
<dbReference type="RefSeq" id="WP_055187023.1">
    <property type="nucleotide sequence ID" value="NZ_CYXN01000046.1"/>
</dbReference>
<evidence type="ECO:0000259" key="1">
    <source>
        <dbReference type="Pfam" id="PF01751"/>
    </source>
</evidence>
<organism evidence="2 3">
    <name type="scientific">Faecalibacterium prausnitzii</name>
    <dbReference type="NCBI Taxonomy" id="853"/>
    <lineage>
        <taxon>Bacteria</taxon>
        <taxon>Bacillati</taxon>
        <taxon>Bacillota</taxon>
        <taxon>Clostridia</taxon>
        <taxon>Eubacteriales</taxon>
        <taxon>Oscillospiraceae</taxon>
        <taxon>Faecalibacterium</taxon>
    </lineage>
</organism>
<dbReference type="OrthoDB" id="9803554at2"/>
<keyword evidence="2" id="KW-0413">Isomerase</keyword>
<reference evidence="2 3" key="1">
    <citation type="submission" date="2015-09" db="EMBL/GenBank/DDBJ databases">
        <authorList>
            <consortium name="Pathogen Informatics"/>
        </authorList>
    </citation>
    <scope>NUCLEOTIDE SEQUENCE [LARGE SCALE GENOMIC DNA]</scope>
    <source>
        <strain evidence="2 3">2789STDY5834970</strain>
    </source>
</reference>
<dbReference type="EC" id="5.99.1.2" evidence="2"/>
<accession>A0A173VE04</accession>
<dbReference type="GO" id="GO:0016853">
    <property type="term" value="F:isomerase activity"/>
    <property type="evidence" value="ECO:0007669"/>
    <property type="project" value="UniProtKB-KW"/>
</dbReference>
<proteinExistence type="predicted"/>
<evidence type="ECO:0000313" key="2">
    <source>
        <dbReference type="EMBL" id="CUN24415.1"/>
    </source>
</evidence>
<feature type="domain" description="Toprim" evidence="1">
    <location>
        <begin position="4"/>
        <end position="105"/>
    </location>
</feature>
<dbReference type="Proteomes" id="UP000095649">
    <property type="component" value="Unassembled WGS sequence"/>
</dbReference>
<dbReference type="Pfam" id="PF01751">
    <property type="entry name" value="Toprim"/>
    <property type="match status" value="1"/>
</dbReference>
<dbReference type="InterPro" id="IPR023405">
    <property type="entry name" value="Topo_IA_core_domain"/>
</dbReference>
<dbReference type="EMBL" id="CYXN01000046">
    <property type="protein sequence ID" value="CUN24415.1"/>
    <property type="molecule type" value="Genomic_DNA"/>
</dbReference>